<name>A0A9D3YD46_DREPO</name>
<evidence type="ECO:0000256" key="1">
    <source>
        <dbReference type="SAM" id="MobiDB-lite"/>
    </source>
</evidence>
<evidence type="ECO:0000313" key="3">
    <source>
        <dbReference type="Proteomes" id="UP000828390"/>
    </source>
</evidence>
<accession>A0A9D3YD46</accession>
<comment type="caution">
    <text evidence="2">The sequence shown here is derived from an EMBL/GenBank/DDBJ whole genome shotgun (WGS) entry which is preliminary data.</text>
</comment>
<evidence type="ECO:0000313" key="2">
    <source>
        <dbReference type="EMBL" id="KAH3696109.1"/>
    </source>
</evidence>
<feature type="region of interest" description="Disordered" evidence="1">
    <location>
        <begin position="240"/>
        <end position="262"/>
    </location>
</feature>
<keyword evidence="3" id="KW-1185">Reference proteome</keyword>
<reference evidence="2" key="2">
    <citation type="submission" date="2020-11" db="EMBL/GenBank/DDBJ databases">
        <authorList>
            <person name="McCartney M.A."/>
            <person name="Auch B."/>
            <person name="Kono T."/>
            <person name="Mallez S."/>
            <person name="Becker A."/>
            <person name="Gohl D.M."/>
            <person name="Silverstein K.A.T."/>
            <person name="Koren S."/>
            <person name="Bechman K.B."/>
            <person name="Herman A."/>
            <person name="Abrahante J.E."/>
            <person name="Garbe J."/>
        </authorList>
    </citation>
    <scope>NUCLEOTIDE SEQUENCE</scope>
    <source>
        <strain evidence="2">Duluth1</strain>
        <tissue evidence="2">Whole animal</tissue>
    </source>
</reference>
<feature type="compositionally biased region" description="Basic and acidic residues" evidence="1">
    <location>
        <begin position="242"/>
        <end position="251"/>
    </location>
</feature>
<dbReference type="AlphaFoldDB" id="A0A9D3YD46"/>
<feature type="region of interest" description="Disordered" evidence="1">
    <location>
        <begin position="1"/>
        <end position="29"/>
    </location>
</feature>
<organism evidence="2 3">
    <name type="scientific">Dreissena polymorpha</name>
    <name type="common">Zebra mussel</name>
    <name type="synonym">Mytilus polymorpha</name>
    <dbReference type="NCBI Taxonomy" id="45954"/>
    <lineage>
        <taxon>Eukaryota</taxon>
        <taxon>Metazoa</taxon>
        <taxon>Spiralia</taxon>
        <taxon>Lophotrochozoa</taxon>
        <taxon>Mollusca</taxon>
        <taxon>Bivalvia</taxon>
        <taxon>Autobranchia</taxon>
        <taxon>Heteroconchia</taxon>
        <taxon>Euheterodonta</taxon>
        <taxon>Imparidentia</taxon>
        <taxon>Neoheterodontei</taxon>
        <taxon>Myida</taxon>
        <taxon>Dreissenoidea</taxon>
        <taxon>Dreissenidae</taxon>
        <taxon>Dreissena</taxon>
    </lineage>
</organism>
<dbReference type="Proteomes" id="UP000828390">
    <property type="component" value="Unassembled WGS sequence"/>
</dbReference>
<feature type="compositionally biased region" description="Basic and acidic residues" evidence="1">
    <location>
        <begin position="7"/>
        <end position="29"/>
    </location>
</feature>
<protein>
    <submittedName>
        <fullName evidence="2">Uncharacterized protein</fullName>
    </submittedName>
</protein>
<proteinExistence type="predicted"/>
<sequence length="299" mass="34446">MLTTQNDDDHRGDHDEPRGEPPYESLKTSRDEVVCLRQSVEVPGRGIRSMDTSAGIVQLSGEHMQQGTGCGTSSEANCVWFGPFASAFSRRLFNILLPSVWTTDSCGRLDSESHVVYLHANRYIRYNFYNRYALHSVLYRNPKPELYTKKLTTIYIMNTFLPQEVSDLQSASLNRKLHSSIACAYESPSLRVMYNKDHHGSEFRLQNRHNIFGRNNHGQLLEESARHASQNNFTYQRTEQLWSRRDNKDTRGISGGSGSQTPESRLCTMITALRCEMVRYPVLVMCFTQLNDRFYYRAF</sequence>
<gene>
    <name evidence="2" type="ORF">DPMN_083572</name>
</gene>
<reference evidence="2" key="1">
    <citation type="journal article" date="2019" name="bioRxiv">
        <title>The Genome of the Zebra Mussel, Dreissena polymorpha: A Resource for Invasive Species Research.</title>
        <authorList>
            <person name="McCartney M.A."/>
            <person name="Auch B."/>
            <person name="Kono T."/>
            <person name="Mallez S."/>
            <person name="Zhang Y."/>
            <person name="Obille A."/>
            <person name="Becker A."/>
            <person name="Abrahante J.E."/>
            <person name="Garbe J."/>
            <person name="Badalamenti J.P."/>
            <person name="Herman A."/>
            <person name="Mangelson H."/>
            <person name="Liachko I."/>
            <person name="Sullivan S."/>
            <person name="Sone E.D."/>
            <person name="Koren S."/>
            <person name="Silverstein K.A.T."/>
            <person name="Beckman K.B."/>
            <person name="Gohl D.M."/>
        </authorList>
    </citation>
    <scope>NUCLEOTIDE SEQUENCE</scope>
    <source>
        <strain evidence="2">Duluth1</strain>
        <tissue evidence="2">Whole animal</tissue>
    </source>
</reference>
<dbReference type="EMBL" id="JAIWYP010000016">
    <property type="protein sequence ID" value="KAH3696109.1"/>
    <property type="molecule type" value="Genomic_DNA"/>
</dbReference>